<evidence type="ECO:0000256" key="7">
    <source>
        <dbReference type="SAM" id="Phobius"/>
    </source>
</evidence>
<dbReference type="Proteomes" id="UP000255326">
    <property type="component" value="Unassembled WGS sequence"/>
</dbReference>
<dbReference type="PIRSF" id="PIRSF006060">
    <property type="entry name" value="AA_transporter"/>
    <property type="match status" value="1"/>
</dbReference>
<dbReference type="RefSeq" id="WP_114745786.1">
    <property type="nucleotide sequence ID" value="NZ_QQAY01000006.1"/>
</dbReference>
<keyword evidence="5 7" id="KW-1133">Transmembrane helix</keyword>
<dbReference type="GO" id="GO:0055085">
    <property type="term" value="P:transmembrane transport"/>
    <property type="evidence" value="ECO:0007669"/>
    <property type="project" value="InterPro"/>
</dbReference>
<dbReference type="PANTHER" id="PTHR43495:SF5">
    <property type="entry name" value="GAMMA-AMINOBUTYRIC ACID PERMEASE"/>
    <property type="match status" value="1"/>
</dbReference>
<feature type="transmembrane region" description="Helical" evidence="7">
    <location>
        <begin position="419"/>
        <end position="438"/>
    </location>
</feature>
<evidence type="ECO:0000256" key="6">
    <source>
        <dbReference type="ARBA" id="ARBA00023136"/>
    </source>
</evidence>
<feature type="transmembrane region" description="Helical" evidence="7">
    <location>
        <begin position="47"/>
        <end position="70"/>
    </location>
</feature>
<evidence type="ECO:0000256" key="2">
    <source>
        <dbReference type="ARBA" id="ARBA00022448"/>
    </source>
</evidence>
<feature type="transmembrane region" description="Helical" evidence="7">
    <location>
        <begin position="395"/>
        <end position="413"/>
    </location>
</feature>
<comment type="subcellular location">
    <subcellularLocation>
        <location evidence="1">Cell membrane</location>
        <topology evidence="1">Multi-pass membrane protein</topology>
    </subcellularLocation>
</comment>
<feature type="transmembrane region" description="Helical" evidence="7">
    <location>
        <begin position="120"/>
        <end position="143"/>
    </location>
</feature>
<organism evidence="9 10">
    <name type="scientific">Falsibacillus pallidus</name>
    <dbReference type="NCBI Taxonomy" id="493781"/>
    <lineage>
        <taxon>Bacteria</taxon>
        <taxon>Bacillati</taxon>
        <taxon>Bacillota</taxon>
        <taxon>Bacilli</taxon>
        <taxon>Bacillales</taxon>
        <taxon>Bacillaceae</taxon>
        <taxon>Falsibacillus</taxon>
    </lineage>
</organism>
<feature type="transmembrane region" description="Helical" evidence="7">
    <location>
        <begin position="195"/>
        <end position="220"/>
    </location>
</feature>
<evidence type="ECO:0000256" key="3">
    <source>
        <dbReference type="ARBA" id="ARBA00022692"/>
    </source>
</evidence>
<name>A0A370GDN0_9BACI</name>
<dbReference type="GO" id="GO:0006865">
    <property type="term" value="P:amino acid transport"/>
    <property type="evidence" value="ECO:0007669"/>
    <property type="project" value="UniProtKB-KW"/>
</dbReference>
<keyword evidence="10" id="KW-1185">Reference proteome</keyword>
<evidence type="ECO:0000256" key="5">
    <source>
        <dbReference type="ARBA" id="ARBA00022989"/>
    </source>
</evidence>
<evidence type="ECO:0000256" key="4">
    <source>
        <dbReference type="ARBA" id="ARBA00022970"/>
    </source>
</evidence>
<dbReference type="PROSITE" id="PS51257">
    <property type="entry name" value="PROKAR_LIPOPROTEIN"/>
    <property type="match status" value="1"/>
</dbReference>
<evidence type="ECO:0000313" key="10">
    <source>
        <dbReference type="Proteomes" id="UP000255326"/>
    </source>
</evidence>
<reference evidence="9 10" key="1">
    <citation type="submission" date="2018-07" db="EMBL/GenBank/DDBJ databases">
        <title>Genomic Encyclopedia of Type Strains, Phase IV (KMG-IV): sequencing the most valuable type-strain genomes for metagenomic binning, comparative biology and taxonomic classification.</title>
        <authorList>
            <person name="Goeker M."/>
        </authorList>
    </citation>
    <scope>NUCLEOTIDE SEQUENCE [LARGE SCALE GENOMIC DNA]</scope>
    <source>
        <strain evidence="9 10">DSM 25281</strain>
    </source>
</reference>
<keyword evidence="2" id="KW-0813">Transport</keyword>
<proteinExistence type="predicted"/>
<dbReference type="PANTHER" id="PTHR43495">
    <property type="entry name" value="GABA PERMEASE"/>
    <property type="match status" value="1"/>
</dbReference>
<evidence type="ECO:0000259" key="8">
    <source>
        <dbReference type="Pfam" id="PF00324"/>
    </source>
</evidence>
<dbReference type="EMBL" id="QQAY01000006">
    <property type="protein sequence ID" value="RDI41898.1"/>
    <property type="molecule type" value="Genomic_DNA"/>
</dbReference>
<feature type="transmembrane region" description="Helical" evidence="7">
    <location>
        <begin position="82"/>
        <end position="100"/>
    </location>
</feature>
<sequence>MKQRIHSNSNTGGHLVWWQLSLLGVGCTTGTGFFLGTSIGIRESGYSIIITLFLAAIATYLVFESLARLIAQESLDGSYRAYAKKGFGHWAGFMIGWIYWSSEMMILGSTLTALGLFTQFWFPHAPLWMLASIFAVLGILIVLAGGKSFEKAENVFAVIKIAAIFMFIVLSILTWTGVVDIQKPVLHYPTENIRFFTHGASGVWAGFIFSFYAFAGIEVVGLMATNLKDPKEAPKSGKTMIFILSGLYFLSIILALLLVPLNEFSTDESPFLTALKHYDFPILVHLFNGALIIAGFSTVAASLYCVTMMIVNLAAEGDAPRFFRRKKDAPSEKLPLAAMGLTLVGVSCSICAAVFLPKNMYEYITTAGSLMLMYTWLFILATAWKLLKPKIGHKFKMILAGLFILIAAAGSLLEKTSRTGLYFSLLVLILVSLSAFVLHKWKWQKAES</sequence>
<feature type="domain" description="Amino acid permease/ SLC12A" evidence="8">
    <location>
        <begin position="22"/>
        <end position="386"/>
    </location>
</feature>
<keyword evidence="6 7" id="KW-0472">Membrane</keyword>
<feature type="transmembrane region" description="Helical" evidence="7">
    <location>
        <begin position="20"/>
        <end position="41"/>
    </location>
</feature>
<feature type="transmembrane region" description="Helical" evidence="7">
    <location>
        <begin position="282"/>
        <end position="315"/>
    </location>
</feature>
<dbReference type="GO" id="GO:0005886">
    <property type="term" value="C:plasma membrane"/>
    <property type="evidence" value="ECO:0007669"/>
    <property type="project" value="UniProtKB-SubCell"/>
</dbReference>
<dbReference type="AlphaFoldDB" id="A0A370GDN0"/>
<accession>A0A370GDN0</accession>
<evidence type="ECO:0000313" key="9">
    <source>
        <dbReference type="EMBL" id="RDI41898.1"/>
    </source>
</evidence>
<feature type="transmembrane region" description="Helical" evidence="7">
    <location>
        <begin position="241"/>
        <end position="262"/>
    </location>
</feature>
<gene>
    <name evidence="9" type="ORF">DFR59_10657</name>
</gene>
<protein>
    <submittedName>
        <fullName evidence="9">Amino acid/polyamine/organocation transporter (APC superfamily)</fullName>
    </submittedName>
</protein>
<keyword evidence="4" id="KW-0029">Amino-acid transport</keyword>
<comment type="caution">
    <text evidence="9">The sequence shown here is derived from an EMBL/GenBank/DDBJ whole genome shotgun (WGS) entry which is preliminary data.</text>
</comment>
<dbReference type="Pfam" id="PF00324">
    <property type="entry name" value="AA_permease"/>
    <property type="match status" value="1"/>
</dbReference>
<keyword evidence="3 7" id="KW-0812">Transmembrane</keyword>
<dbReference type="InterPro" id="IPR004841">
    <property type="entry name" value="AA-permease/SLC12A_dom"/>
</dbReference>
<dbReference type="OrthoDB" id="9780162at2"/>
<feature type="transmembrane region" description="Helical" evidence="7">
    <location>
        <begin position="155"/>
        <end position="175"/>
    </location>
</feature>
<evidence type="ECO:0000256" key="1">
    <source>
        <dbReference type="ARBA" id="ARBA00004651"/>
    </source>
</evidence>
<feature type="transmembrane region" description="Helical" evidence="7">
    <location>
        <begin position="363"/>
        <end position="383"/>
    </location>
</feature>
<feature type="transmembrane region" description="Helical" evidence="7">
    <location>
        <begin position="336"/>
        <end position="357"/>
    </location>
</feature>
<dbReference type="Gene3D" id="1.20.1740.10">
    <property type="entry name" value="Amino acid/polyamine transporter I"/>
    <property type="match status" value="1"/>
</dbReference>